<sequence>MDRHQFLSYPPSRASLVLKGALEASADEPAAKRTTFHPDAEHAGVPQDADTLRPTRSPSPPLKRLRKPIFKKGPSHPIYIADIQIVDRSRLGTSRQGDRYSHCGQDIGCIETECSKLSVLKAVLEAECERQVHVGRPHGVCPSRQPPGGLSQPELSFIYPARDWRLGRFVIFPFVSFITRGCLGLSFLLDCWLREVLNEYVSSKLANSSVASLLEPTVKKKAEPKATPSDKADEGKDDDMFSSMQLRVPTNEQLPNLKGYSQPEPVKECFIFGYVVRSQEVDKEPSCTLTSIGSRRNTSSNEQKIDVRNGKRRQRSCRSAAVDVAWTGGVEPTAYPAAVGGGWRRTGHGSGGRLGSAMEHRYAGLGREAARRASGGGRSDDRGHASTVEVRDLASKAARQWGCGRACGALATEVGESPPLPGLLVVVISSS</sequence>
<dbReference type="HOGENOM" id="CLU_636763_0_0_1"/>
<evidence type="ECO:0000313" key="2">
    <source>
        <dbReference type="EnsemblPlants" id="OB09G11000.1"/>
    </source>
</evidence>
<proteinExistence type="predicted"/>
<reference evidence="2" key="2">
    <citation type="submission" date="2013-04" db="UniProtKB">
        <authorList>
            <consortium name="EnsemblPlants"/>
        </authorList>
    </citation>
    <scope>IDENTIFICATION</scope>
</reference>
<feature type="region of interest" description="Disordered" evidence="1">
    <location>
        <begin position="27"/>
        <end position="68"/>
    </location>
</feature>
<evidence type="ECO:0000256" key="1">
    <source>
        <dbReference type="SAM" id="MobiDB-lite"/>
    </source>
</evidence>
<organism evidence="2">
    <name type="scientific">Oryza brachyantha</name>
    <name type="common">malo sina</name>
    <dbReference type="NCBI Taxonomy" id="4533"/>
    <lineage>
        <taxon>Eukaryota</taxon>
        <taxon>Viridiplantae</taxon>
        <taxon>Streptophyta</taxon>
        <taxon>Embryophyta</taxon>
        <taxon>Tracheophyta</taxon>
        <taxon>Spermatophyta</taxon>
        <taxon>Magnoliopsida</taxon>
        <taxon>Liliopsida</taxon>
        <taxon>Poales</taxon>
        <taxon>Poaceae</taxon>
        <taxon>BOP clade</taxon>
        <taxon>Oryzoideae</taxon>
        <taxon>Oryzeae</taxon>
        <taxon>Oryzinae</taxon>
        <taxon>Oryza</taxon>
    </lineage>
</organism>
<feature type="compositionally biased region" description="Basic and acidic residues" evidence="1">
    <location>
        <begin position="218"/>
        <end position="234"/>
    </location>
</feature>
<feature type="region of interest" description="Disordered" evidence="1">
    <location>
        <begin position="285"/>
        <end position="314"/>
    </location>
</feature>
<reference evidence="2" key="1">
    <citation type="journal article" date="2013" name="Nat. Commun.">
        <title>Whole-genome sequencing of Oryza brachyantha reveals mechanisms underlying Oryza genome evolution.</title>
        <authorList>
            <person name="Chen J."/>
            <person name="Huang Q."/>
            <person name="Gao D."/>
            <person name="Wang J."/>
            <person name="Lang Y."/>
            <person name="Liu T."/>
            <person name="Li B."/>
            <person name="Bai Z."/>
            <person name="Luis Goicoechea J."/>
            <person name="Liang C."/>
            <person name="Chen C."/>
            <person name="Zhang W."/>
            <person name="Sun S."/>
            <person name="Liao Y."/>
            <person name="Zhang X."/>
            <person name="Yang L."/>
            <person name="Song C."/>
            <person name="Wang M."/>
            <person name="Shi J."/>
            <person name="Liu G."/>
            <person name="Liu J."/>
            <person name="Zhou H."/>
            <person name="Zhou W."/>
            <person name="Yu Q."/>
            <person name="An N."/>
            <person name="Chen Y."/>
            <person name="Cai Q."/>
            <person name="Wang B."/>
            <person name="Liu B."/>
            <person name="Min J."/>
            <person name="Huang Y."/>
            <person name="Wu H."/>
            <person name="Li Z."/>
            <person name="Zhang Y."/>
            <person name="Yin Y."/>
            <person name="Song W."/>
            <person name="Jiang J."/>
            <person name="Jackson S.A."/>
            <person name="Wing R.A."/>
            <person name="Wang J."/>
            <person name="Chen M."/>
        </authorList>
    </citation>
    <scope>NUCLEOTIDE SEQUENCE [LARGE SCALE GENOMIC DNA]</scope>
    <source>
        <strain evidence="2">cv. IRGC 101232</strain>
    </source>
</reference>
<feature type="compositionally biased region" description="Basic and acidic residues" evidence="1">
    <location>
        <begin position="378"/>
        <end position="387"/>
    </location>
</feature>
<evidence type="ECO:0000313" key="3">
    <source>
        <dbReference type="Proteomes" id="UP000006038"/>
    </source>
</evidence>
<dbReference type="Proteomes" id="UP000006038">
    <property type="component" value="Chromosome 9"/>
</dbReference>
<feature type="region of interest" description="Disordered" evidence="1">
    <location>
        <begin position="218"/>
        <end position="238"/>
    </location>
</feature>
<protein>
    <submittedName>
        <fullName evidence="2">Uncharacterized protein</fullName>
    </submittedName>
</protein>
<dbReference type="AlphaFoldDB" id="J3MVS2"/>
<accession>J3MVS2</accession>
<feature type="region of interest" description="Disordered" evidence="1">
    <location>
        <begin position="368"/>
        <end position="387"/>
    </location>
</feature>
<name>J3MVS2_ORYBR</name>
<feature type="compositionally biased region" description="Polar residues" evidence="1">
    <location>
        <begin position="287"/>
        <end position="302"/>
    </location>
</feature>
<dbReference type="Gramene" id="OB09G11000.1">
    <property type="protein sequence ID" value="OB09G11000.1"/>
    <property type="gene ID" value="OB09G11000"/>
</dbReference>
<dbReference type="EnsemblPlants" id="OB09G11000.1">
    <property type="protein sequence ID" value="OB09G11000.1"/>
    <property type="gene ID" value="OB09G11000"/>
</dbReference>
<keyword evidence="3" id="KW-1185">Reference proteome</keyword>